<evidence type="ECO:0000256" key="5">
    <source>
        <dbReference type="ARBA" id="ARBA00022777"/>
    </source>
</evidence>
<keyword evidence="10" id="KW-1185">Reference proteome</keyword>
<evidence type="ECO:0000256" key="3">
    <source>
        <dbReference type="ARBA" id="ARBA00022679"/>
    </source>
</evidence>
<dbReference type="NCBIfam" id="NF006799">
    <property type="entry name" value="PRK09302.1"/>
    <property type="match status" value="1"/>
</dbReference>
<dbReference type="InterPro" id="IPR014774">
    <property type="entry name" value="KaiC-like_dom"/>
</dbReference>
<gene>
    <name evidence="9" type="primary">kaiC</name>
    <name evidence="9" type="ORF">GKJPGBOP_00537</name>
</gene>
<dbReference type="AlphaFoldDB" id="A0A401VUZ1"/>
<dbReference type="Pfam" id="PF06745">
    <property type="entry name" value="ATPase"/>
    <property type="match status" value="2"/>
</dbReference>
<name>A0A401VUZ1_STREY</name>
<evidence type="ECO:0000256" key="4">
    <source>
        <dbReference type="ARBA" id="ARBA00022737"/>
    </source>
</evidence>
<evidence type="ECO:0000256" key="6">
    <source>
        <dbReference type="ARBA" id="ARBA00022801"/>
    </source>
</evidence>
<dbReference type="PROSITE" id="PS51146">
    <property type="entry name" value="KAIC"/>
    <property type="match status" value="2"/>
</dbReference>
<dbReference type="InterPro" id="IPR027417">
    <property type="entry name" value="P-loop_NTPase"/>
</dbReference>
<evidence type="ECO:0000256" key="1">
    <source>
        <dbReference type="ARBA" id="ARBA00012513"/>
    </source>
</evidence>
<dbReference type="GO" id="GO:0004674">
    <property type="term" value="F:protein serine/threonine kinase activity"/>
    <property type="evidence" value="ECO:0007669"/>
    <property type="project" value="UniProtKB-EC"/>
</dbReference>
<dbReference type="RefSeq" id="WP_125051471.1">
    <property type="nucleotide sequence ID" value="NZ_BHZD01000001.1"/>
</dbReference>
<sequence length="519" mass="55899">MTAIDAIPRIPTGINGFDQIAFGGLPAGRSSLVCGTTGSGKTLFAIEFLARGVQHHGEPGVFVTFEETPDAIRTNVSSLGFPIAQWEERGEWAFIDASADLAQEAPTIGSYDLAALVARITHAVRKVGARRVTLDSIGAILTNFASAGVVRHEVYRIVSALDALGVTTVVTAERSEEYNGVSRFGVEEFVLDNVIVLRNVLRQERRRRTVEIVKFRGATHRTGEWLFTIGPQEGIVIMPLAFLQSRERASTERVSSGNAGLDAMCGGGFFRDSVVLLTGPTGTGKTLSSLFFAASAVEAGERCLLQSFDETREQLGRNAASWGLDLDAMEASGLLRVVSEYPEVASPEEHFLRMRRVIEEFHPSRVAIDTLSALERIVSSRALLDFVISLGAVLRHHEITTLLTSAPTGRVTPTVTPAIAMEVASLTDVTILLRYVEAQGEIQRGIAVLQTRGSHHDHSIRQFLIDDTGMHIGEPMRGLSNVLSVAYPPSGGVPQSAPPVGEEQRAPWTAQDPGAGPDG</sequence>
<proteinExistence type="predicted"/>
<reference evidence="9 10" key="1">
    <citation type="submission" date="2018-11" db="EMBL/GenBank/DDBJ databases">
        <title>Whole genome sequence of Streptomyces paromomycinus NBRC 15454(T).</title>
        <authorList>
            <person name="Komaki H."/>
            <person name="Tamura T."/>
        </authorList>
    </citation>
    <scope>NUCLEOTIDE SEQUENCE [LARGE SCALE GENOMIC DNA]</scope>
    <source>
        <strain evidence="9 10">NBRC 15454</strain>
    </source>
</reference>
<keyword evidence="5 9" id="KW-0418">Kinase</keyword>
<accession>A0A401VUZ1</accession>
<evidence type="ECO:0000256" key="7">
    <source>
        <dbReference type="SAM" id="MobiDB-lite"/>
    </source>
</evidence>
<evidence type="ECO:0000313" key="10">
    <source>
        <dbReference type="Proteomes" id="UP000286746"/>
    </source>
</evidence>
<dbReference type="InterPro" id="IPR051347">
    <property type="entry name" value="Circadian_clock_KaiC-rel"/>
</dbReference>
<dbReference type="EC" id="2.7.11.1" evidence="1"/>
<dbReference type="InterPro" id="IPR030665">
    <property type="entry name" value="KaiC"/>
</dbReference>
<dbReference type="Gene3D" id="3.40.50.300">
    <property type="entry name" value="P-loop containing nucleotide triphosphate hydrolases"/>
    <property type="match status" value="2"/>
</dbReference>
<dbReference type="PANTHER" id="PTHR42926:SF1">
    <property type="entry name" value="CIRCADIAN CLOCK OSCILLATOR PROTEIN KAIC 1"/>
    <property type="match status" value="1"/>
</dbReference>
<keyword evidence="3" id="KW-0808">Transferase</keyword>
<organism evidence="9 10">
    <name type="scientific">Streptomyces paromomycinus</name>
    <name type="common">Streptomyces rimosus subsp. paromomycinus</name>
    <dbReference type="NCBI Taxonomy" id="92743"/>
    <lineage>
        <taxon>Bacteria</taxon>
        <taxon>Bacillati</taxon>
        <taxon>Actinomycetota</taxon>
        <taxon>Actinomycetes</taxon>
        <taxon>Kitasatosporales</taxon>
        <taxon>Streptomycetaceae</taxon>
        <taxon>Streptomyces</taxon>
    </lineage>
</organism>
<dbReference type="PIRSF" id="PIRSF039117">
    <property type="entry name" value="KaiC"/>
    <property type="match status" value="1"/>
</dbReference>
<feature type="region of interest" description="Disordered" evidence="7">
    <location>
        <begin position="488"/>
        <end position="519"/>
    </location>
</feature>
<evidence type="ECO:0000256" key="2">
    <source>
        <dbReference type="ARBA" id="ARBA00022553"/>
    </source>
</evidence>
<dbReference type="EMBL" id="BHZD01000001">
    <property type="protein sequence ID" value="GCD40884.1"/>
    <property type="molecule type" value="Genomic_DNA"/>
</dbReference>
<evidence type="ECO:0000259" key="8">
    <source>
        <dbReference type="PROSITE" id="PS51146"/>
    </source>
</evidence>
<keyword evidence="4" id="KW-0677">Repeat</keyword>
<dbReference type="InterPro" id="IPR010624">
    <property type="entry name" value="KaiC_dom"/>
</dbReference>
<protein>
    <recommendedName>
        <fullName evidence="1">non-specific serine/threonine protein kinase</fullName>
        <ecNumber evidence="1">2.7.11.1</ecNumber>
    </recommendedName>
</protein>
<dbReference type="GO" id="GO:0005524">
    <property type="term" value="F:ATP binding"/>
    <property type="evidence" value="ECO:0007669"/>
    <property type="project" value="InterPro"/>
</dbReference>
<evidence type="ECO:0000313" key="9">
    <source>
        <dbReference type="EMBL" id="GCD40884.1"/>
    </source>
</evidence>
<dbReference type="SUPFAM" id="SSF52540">
    <property type="entry name" value="P-loop containing nucleoside triphosphate hydrolases"/>
    <property type="match status" value="2"/>
</dbReference>
<feature type="domain" description="KaiC" evidence="8">
    <location>
        <begin position="8"/>
        <end position="251"/>
    </location>
</feature>
<keyword evidence="2" id="KW-0597">Phosphoprotein</keyword>
<dbReference type="PANTHER" id="PTHR42926">
    <property type="match status" value="1"/>
</dbReference>
<feature type="domain" description="KaiC" evidence="8">
    <location>
        <begin position="252"/>
        <end position="486"/>
    </location>
</feature>
<dbReference type="GO" id="GO:0016787">
    <property type="term" value="F:hydrolase activity"/>
    <property type="evidence" value="ECO:0007669"/>
    <property type="project" value="UniProtKB-KW"/>
</dbReference>
<dbReference type="Proteomes" id="UP000286746">
    <property type="component" value="Unassembled WGS sequence"/>
</dbReference>
<comment type="caution">
    <text evidence="9">The sequence shown here is derived from an EMBL/GenBank/DDBJ whole genome shotgun (WGS) entry which is preliminary data.</text>
</comment>
<keyword evidence="6" id="KW-0378">Hydrolase</keyword>